<dbReference type="SUPFAM" id="SSF50249">
    <property type="entry name" value="Nucleic acid-binding proteins"/>
    <property type="match status" value="1"/>
</dbReference>
<sequence>MAEQATGKNEVQCPHCGHFVGPASRCSNCGMRLEKRMGLKVLRLSAVVVAFGGLCLLHLYARSRELPVVRIAEISPVMNFANVRIAGTLESGARKLRSGSVLYVVDDGTGTIAVFADSASEGGSLPPGGSRVEVSGNLSVGAGNEIRMRAHRVDVVAPGAVNGEGEASLSSIAAARKGERVTVCGRVSKVWRPDRGSKAPHKIVLADGGGTLEVVHWLEEPPIIVAGDRVKVSGTVGVYKDKVQLKVWETGDVVSLE</sequence>
<evidence type="ECO:0000256" key="1">
    <source>
        <dbReference type="SAM" id="Phobius"/>
    </source>
</evidence>
<keyword evidence="1" id="KW-1133">Transmembrane helix</keyword>
<gene>
    <name evidence="3" type="ORF">PDESU_03766</name>
</gene>
<keyword evidence="4" id="KW-1185">Reference proteome</keyword>
<dbReference type="RefSeq" id="WP_136080774.1">
    <property type="nucleotide sequence ID" value="NZ_CAAHFG010000002.1"/>
</dbReference>
<protein>
    <recommendedName>
        <fullName evidence="2">OB domain-containing protein</fullName>
    </recommendedName>
</protein>
<dbReference type="EMBL" id="CAAHFG010000002">
    <property type="protein sequence ID" value="VGO15184.1"/>
    <property type="molecule type" value="Genomic_DNA"/>
</dbReference>
<dbReference type="Proteomes" id="UP000366872">
    <property type="component" value="Unassembled WGS sequence"/>
</dbReference>
<accession>A0A6C2U6Y8</accession>
<keyword evidence="1" id="KW-0812">Transmembrane</keyword>
<dbReference type="Gene3D" id="2.40.50.140">
    <property type="entry name" value="Nucleic acid-binding proteins"/>
    <property type="match status" value="1"/>
</dbReference>
<dbReference type="InterPro" id="IPR012340">
    <property type="entry name" value="NA-bd_OB-fold"/>
</dbReference>
<dbReference type="AlphaFoldDB" id="A0A6C2U6Y8"/>
<reference evidence="3 4" key="1">
    <citation type="submission" date="2019-04" db="EMBL/GenBank/DDBJ databases">
        <authorList>
            <person name="Van Vliet M D."/>
        </authorList>
    </citation>
    <scope>NUCLEOTIDE SEQUENCE [LARGE SCALE GENOMIC DNA]</scope>
    <source>
        <strain evidence="3 4">F1</strain>
    </source>
</reference>
<keyword evidence="1" id="KW-0472">Membrane</keyword>
<name>A0A6C2U6Y8_PONDE</name>
<evidence type="ECO:0000313" key="3">
    <source>
        <dbReference type="EMBL" id="VGO15184.1"/>
    </source>
</evidence>
<dbReference type="GO" id="GO:0003676">
    <property type="term" value="F:nucleic acid binding"/>
    <property type="evidence" value="ECO:0007669"/>
    <property type="project" value="InterPro"/>
</dbReference>
<proteinExistence type="predicted"/>
<dbReference type="Pfam" id="PF01336">
    <property type="entry name" value="tRNA_anti-codon"/>
    <property type="match status" value="1"/>
</dbReference>
<dbReference type="InterPro" id="IPR004365">
    <property type="entry name" value="NA-bd_OB_tRNA"/>
</dbReference>
<organism evidence="3 4">
    <name type="scientific">Pontiella desulfatans</name>
    <dbReference type="NCBI Taxonomy" id="2750659"/>
    <lineage>
        <taxon>Bacteria</taxon>
        <taxon>Pseudomonadati</taxon>
        <taxon>Kiritimatiellota</taxon>
        <taxon>Kiritimatiellia</taxon>
        <taxon>Kiritimatiellales</taxon>
        <taxon>Pontiellaceae</taxon>
        <taxon>Pontiella</taxon>
    </lineage>
</organism>
<feature type="transmembrane region" description="Helical" evidence="1">
    <location>
        <begin position="41"/>
        <end position="61"/>
    </location>
</feature>
<evidence type="ECO:0000259" key="2">
    <source>
        <dbReference type="Pfam" id="PF01336"/>
    </source>
</evidence>
<feature type="domain" description="OB" evidence="2">
    <location>
        <begin position="181"/>
        <end position="247"/>
    </location>
</feature>
<evidence type="ECO:0000313" key="4">
    <source>
        <dbReference type="Proteomes" id="UP000366872"/>
    </source>
</evidence>